<sequence>MNPAAKGDQARKTLDRMVKLVPEAKVYLTERPAHGEKLAKEAVAKGYRTIVAAGGDGTVNEVLNGLDPEVCTLGVIPVGTMNVLALELGIPPDLEKALAVIRAGKRKRLDLGLANRRRFIQLAGVGLDAETVRRTHPEAKKVLGPWSYLLTAAQLMASPAPILKVKIPGKKEIRGAMVLIGNGRHYGGPFQFFPRAEMADGKLDVCIFPKSGPLDLLWYLQAVLLGGPNSLPEVTYMQVAALRVEAEKAVALEVDGEYTGKTPVDFQIVPKGLEVIIP</sequence>
<evidence type="ECO:0000256" key="2">
    <source>
        <dbReference type="ARBA" id="ARBA00022516"/>
    </source>
</evidence>
<dbReference type="SMART" id="SM00046">
    <property type="entry name" value="DAGKc"/>
    <property type="match status" value="1"/>
</dbReference>
<keyword evidence="2" id="KW-0444">Lipid biosynthesis</keyword>
<evidence type="ECO:0000256" key="5">
    <source>
        <dbReference type="ARBA" id="ARBA00022741"/>
    </source>
</evidence>
<dbReference type="AlphaFoldDB" id="A0A0R2RQ79"/>
<dbReference type="Pfam" id="PF00781">
    <property type="entry name" value="DAGK_cat"/>
    <property type="match status" value="1"/>
</dbReference>
<dbReference type="PROSITE" id="PS50146">
    <property type="entry name" value="DAGK"/>
    <property type="match status" value="1"/>
</dbReference>
<dbReference type="Gene3D" id="3.40.50.10330">
    <property type="entry name" value="Probable inorganic polyphosphate/atp-NAD kinase, domain 1"/>
    <property type="match status" value="1"/>
</dbReference>
<dbReference type="EMBL" id="LIBO01000056">
    <property type="protein sequence ID" value="KRO62573.1"/>
    <property type="molecule type" value="Genomic_DNA"/>
</dbReference>
<dbReference type="GO" id="GO:0005524">
    <property type="term" value="F:ATP binding"/>
    <property type="evidence" value="ECO:0007669"/>
    <property type="project" value="UniProtKB-KW"/>
</dbReference>
<name>A0A0R2RQ79_9BACT</name>
<keyword evidence="11" id="KW-1208">Phospholipid metabolism</keyword>
<comment type="cofactor">
    <cofactor evidence="1">
        <name>Mg(2+)</name>
        <dbReference type="ChEBI" id="CHEBI:18420"/>
    </cofactor>
</comment>
<evidence type="ECO:0000256" key="7">
    <source>
        <dbReference type="ARBA" id="ARBA00022840"/>
    </source>
</evidence>
<gene>
    <name evidence="13" type="ORF">ABR82_03160</name>
</gene>
<accession>A0A0R2RQ79</accession>
<keyword evidence="10" id="KW-0594">Phospholipid biosynthesis</keyword>
<dbReference type="SUPFAM" id="SSF111331">
    <property type="entry name" value="NAD kinase/diacylglycerol kinase-like"/>
    <property type="match status" value="1"/>
</dbReference>
<comment type="caution">
    <text evidence="13">The sequence shown here is derived from an EMBL/GenBank/DDBJ whole genome shotgun (WGS) entry which is preliminary data.</text>
</comment>
<dbReference type="InterPro" id="IPR005218">
    <property type="entry name" value="Diacylglycerol/lipid_kinase"/>
</dbReference>
<dbReference type="GO" id="GO:0046872">
    <property type="term" value="F:metal ion binding"/>
    <property type="evidence" value="ECO:0007669"/>
    <property type="project" value="UniProtKB-KW"/>
</dbReference>
<evidence type="ECO:0000256" key="10">
    <source>
        <dbReference type="ARBA" id="ARBA00023209"/>
    </source>
</evidence>
<dbReference type="PANTHER" id="PTHR12358:SF106">
    <property type="entry name" value="LIPID KINASE YEGS"/>
    <property type="match status" value="1"/>
</dbReference>
<dbReference type="Gene3D" id="2.60.200.40">
    <property type="match status" value="1"/>
</dbReference>
<dbReference type="InterPro" id="IPR001206">
    <property type="entry name" value="Diacylglycerol_kinase_cat_dom"/>
</dbReference>
<evidence type="ECO:0000313" key="14">
    <source>
        <dbReference type="Proteomes" id="UP000051269"/>
    </source>
</evidence>
<dbReference type="InterPro" id="IPR017438">
    <property type="entry name" value="ATP-NAD_kinase_N"/>
</dbReference>
<dbReference type="Pfam" id="PF19279">
    <property type="entry name" value="YegS_C"/>
    <property type="match status" value="1"/>
</dbReference>
<evidence type="ECO:0000256" key="11">
    <source>
        <dbReference type="ARBA" id="ARBA00023264"/>
    </source>
</evidence>
<evidence type="ECO:0000256" key="8">
    <source>
        <dbReference type="ARBA" id="ARBA00022842"/>
    </source>
</evidence>
<dbReference type="GO" id="GO:0008654">
    <property type="term" value="P:phospholipid biosynthetic process"/>
    <property type="evidence" value="ECO:0007669"/>
    <property type="project" value="UniProtKB-KW"/>
</dbReference>
<evidence type="ECO:0000256" key="6">
    <source>
        <dbReference type="ARBA" id="ARBA00022777"/>
    </source>
</evidence>
<evidence type="ECO:0000259" key="12">
    <source>
        <dbReference type="PROSITE" id="PS50146"/>
    </source>
</evidence>
<protein>
    <recommendedName>
        <fullName evidence="12">DAGKc domain-containing protein</fullName>
    </recommendedName>
</protein>
<evidence type="ECO:0000313" key="13">
    <source>
        <dbReference type="EMBL" id="KRO62573.1"/>
    </source>
</evidence>
<organism evidence="13 14">
    <name type="scientific">Verrucomicrobia subdivision 6 bacterium BACL9 MAG-120507-bin52</name>
    <dbReference type="NCBI Taxonomy" id="1655590"/>
    <lineage>
        <taxon>Bacteria</taxon>
        <taxon>Pseudomonadati</taxon>
        <taxon>Verrucomicrobiota</taxon>
        <taxon>Verrucomicrobiia</taxon>
        <taxon>Verrucomicrobiales</taxon>
        <taxon>Verrucomicrobia subdivision 6</taxon>
    </lineage>
</organism>
<keyword evidence="9" id="KW-0443">Lipid metabolism</keyword>
<keyword evidence="5" id="KW-0547">Nucleotide-binding</keyword>
<dbReference type="InterPro" id="IPR050187">
    <property type="entry name" value="Lipid_Phosphate_FormReg"/>
</dbReference>
<dbReference type="InterPro" id="IPR016064">
    <property type="entry name" value="NAD/diacylglycerol_kinase_sf"/>
</dbReference>
<feature type="domain" description="DAGKc" evidence="12">
    <location>
        <begin position="1"/>
        <end position="118"/>
    </location>
</feature>
<evidence type="ECO:0000256" key="9">
    <source>
        <dbReference type="ARBA" id="ARBA00023098"/>
    </source>
</evidence>
<reference evidence="13 14" key="1">
    <citation type="submission" date="2015-10" db="EMBL/GenBank/DDBJ databases">
        <title>Metagenome-Assembled Genomes uncover a global brackish microbiome.</title>
        <authorList>
            <person name="Hugerth L.W."/>
            <person name="Larsson J."/>
            <person name="Alneberg J."/>
            <person name="Lindh M.V."/>
            <person name="Legrand C."/>
            <person name="Pinhassi J."/>
            <person name="Andersson A.F."/>
        </authorList>
    </citation>
    <scope>NUCLEOTIDE SEQUENCE [LARGE SCALE GENOMIC DNA]</scope>
    <source>
        <strain evidence="13">BACL18 MAG-120507-bin52</strain>
    </source>
</reference>
<dbReference type="GO" id="GO:0016301">
    <property type="term" value="F:kinase activity"/>
    <property type="evidence" value="ECO:0007669"/>
    <property type="project" value="UniProtKB-KW"/>
</dbReference>
<evidence type="ECO:0000256" key="1">
    <source>
        <dbReference type="ARBA" id="ARBA00001946"/>
    </source>
</evidence>
<keyword evidence="7" id="KW-0067">ATP-binding</keyword>
<dbReference type="GO" id="GO:0005886">
    <property type="term" value="C:plasma membrane"/>
    <property type="evidence" value="ECO:0007669"/>
    <property type="project" value="TreeGrafter"/>
</dbReference>
<evidence type="ECO:0000256" key="4">
    <source>
        <dbReference type="ARBA" id="ARBA00022723"/>
    </source>
</evidence>
<dbReference type="InterPro" id="IPR045540">
    <property type="entry name" value="YegS/DAGK_C"/>
</dbReference>
<dbReference type="NCBIfam" id="TIGR00147">
    <property type="entry name" value="YegS/Rv2252/BmrU family lipid kinase"/>
    <property type="match status" value="1"/>
</dbReference>
<keyword evidence="4" id="KW-0479">Metal-binding</keyword>
<keyword evidence="8" id="KW-0460">Magnesium</keyword>
<dbReference type="PANTHER" id="PTHR12358">
    <property type="entry name" value="SPHINGOSINE KINASE"/>
    <property type="match status" value="1"/>
</dbReference>
<evidence type="ECO:0000256" key="3">
    <source>
        <dbReference type="ARBA" id="ARBA00022679"/>
    </source>
</evidence>
<keyword evidence="6" id="KW-0418">Kinase</keyword>
<proteinExistence type="predicted"/>
<dbReference type="Proteomes" id="UP000051269">
    <property type="component" value="Unassembled WGS sequence"/>
</dbReference>
<keyword evidence="3" id="KW-0808">Transferase</keyword>